<protein>
    <submittedName>
        <fullName evidence="2">Uncharacterized protein</fullName>
    </submittedName>
</protein>
<feature type="region of interest" description="Disordered" evidence="1">
    <location>
        <begin position="1"/>
        <end position="28"/>
    </location>
</feature>
<gene>
    <name evidence="2" type="primary">ORF30860</name>
</gene>
<evidence type="ECO:0000313" key="2">
    <source>
        <dbReference type="EMBL" id="CEK57702.1"/>
    </source>
</evidence>
<sequence length="73" mass="8252">MEKEKGPVCKRASGKRHRHPSSHSHSFLESSLTYKHVNGSKTIATEIIEPASCHIPYEFDKFNDSDLLLAEID</sequence>
<organism evidence="2">
    <name type="scientific">Arion vulgaris</name>
    <dbReference type="NCBI Taxonomy" id="1028688"/>
    <lineage>
        <taxon>Eukaryota</taxon>
        <taxon>Metazoa</taxon>
        <taxon>Spiralia</taxon>
        <taxon>Lophotrochozoa</taxon>
        <taxon>Mollusca</taxon>
        <taxon>Gastropoda</taxon>
        <taxon>Heterobranchia</taxon>
        <taxon>Euthyneura</taxon>
        <taxon>Panpulmonata</taxon>
        <taxon>Eupulmonata</taxon>
        <taxon>Stylommatophora</taxon>
        <taxon>Helicina</taxon>
        <taxon>Arionoidea</taxon>
        <taxon>Arionidae</taxon>
        <taxon>Arion</taxon>
    </lineage>
</organism>
<dbReference type="EMBL" id="HACG01010837">
    <property type="protein sequence ID" value="CEK57702.1"/>
    <property type="molecule type" value="Transcribed_RNA"/>
</dbReference>
<accession>A0A0B6YNF2</accession>
<feature type="non-terminal residue" evidence="2">
    <location>
        <position position="73"/>
    </location>
</feature>
<name>A0A0B6YNF2_9EUPU</name>
<feature type="compositionally biased region" description="Basic residues" evidence="1">
    <location>
        <begin position="12"/>
        <end position="22"/>
    </location>
</feature>
<evidence type="ECO:0000256" key="1">
    <source>
        <dbReference type="SAM" id="MobiDB-lite"/>
    </source>
</evidence>
<reference evidence="2" key="1">
    <citation type="submission" date="2014-12" db="EMBL/GenBank/DDBJ databases">
        <title>Insight into the proteome of Arion vulgaris.</title>
        <authorList>
            <person name="Aradska J."/>
            <person name="Bulat T."/>
            <person name="Smidak R."/>
            <person name="Sarate P."/>
            <person name="Gangsoo J."/>
            <person name="Sialana F."/>
            <person name="Bilban M."/>
            <person name="Lubec G."/>
        </authorList>
    </citation>
    <scope>NUCLEOTIDE SEQUENCE</scope>
    <source>
        <tissue evidence="2">Skin</tissue>
    </source>
</reference>
<dbReference type="AlphaFoldDB" id="A0A0B6YNF2"/>
<proteinExistence type="predicted"/>